<dbReference type="InterPro" id="IPR001173">
    <property type="entry name" value="Glyco_trans_2-like"/>
</dbReference>
<dbReference type="SUPFAM" id="SSF53448">
    <property type="entry name" value="Nucleotide-diphospho-sugar transferases"/>
    <property type="match status" value="1"/>
</dbReference>
<dbReference type="PANTHER" id="PTHR22916">
    <property type="entry name" value="GLYCOSYLTRANSFERASE"/>
    <property type="match status" value="1"/>
</dbReference>
<protein>
    <submittedName>
        <fullName evidence="2">Glycosyltransferase</fullName>
    </submittedName>
</protein>
<dbReference type="PANTHER" id="PTHR22916:SF3">
    <property type="entry name" value="UDP-GLCNAC:BETAGAL BETA-1,3-N-ACETYLGLUCOSAMINYLTRANSFERASE-LIKE PROTEIN 1"/>
    <property type="match status" value="1"/>
</dbReference>
<dbReference type="Pfam" id="PF00535">
    <property type="entry name" value="Glycos_transf_2"/>
    <property type="match status" value="1"/>
</dbReference>
<comment type="caution">
    <text evidence="2">The sequence shown here is derived from an EMBL/GenBank/DDBJ whole genome shotgun (WGS) entry which is preliminary data.</text>
</comment>
<feature type="domain" description="Glycosyltransferase 2-like" evidence="1">
    <location>
        <begin position="6"/>
        <end position="114"/>
    </location>
</feature>
<name>A0A8J7HK69_9NOST</name>
<dbReference type="GO" id="GO:0016758">
    <property type="term" value="F:hexosyltransferase activity"/>
    <property type="evidence" value="ECO:0007669"/>
    <property type="project" value="UniProtKB-ARBA"/>
</dbReference>
<sequence>MNKIAILIPTFNSAATIGETLESIQSQNEWLTKISAVYIADDCSSDDTVALIKSLWKISIPLYIEQGDHNVGQWNNVNRAIDFIKKTVDWVLILHSDDIAKKNWLEMMIGRIEACSEKVGSICSSWDSLMPDGSLKQGEDNPSREIEIIEGNDKSVRGTLLKGCWWHISGCAIRVKAFENCGGFNQKFSYQADWEWLLRYLHSGWSVEYIPRTLILYRLSTGSVSSKSFQKHLDITEFLEIIPEYINLLESRELRHLYVQRIYALGRRAFKSLITLNTTRFIQAFQVVFILLLSLRECQKQTKILY</sequence>
<organism evidence="2 3">
    <name type="scientific">Amazonocrinis nigriterrae CENA67</name>
    <dbReference type="NCBI Taxonomy" id="2794033"/>
    <lineage>
        <taxon>Bacteria</taxon>
        <taxon>Bacillati</taxon>
        <taxon>Cyanobacteriota</taxon>
        <taxon>Cyanophyceae</taxon>
        <taxon>Nostocales</taxon>
        <taxon>Nostocaceae</taxon>
        <taxon>Amazonocrinis</taxon>
        <taxon>Amazonocrinis nigriterrae</taxon>
    </lineage>
</organism>
<dbReference type="Gene3D" id="3.90.550.10">
    <property type="entry name" value="Spore Coat Polysaccharide Biosynthesis Protein SpsA, Chain A"/>
    <property type="match status" value="1"/>
</dbReference>
<dbReference type="InterPro" id="IPR029044">
    <property type="entry name" value="Nucleotide-diphossugar_trans"/>
</dbReference>
<dbReference type="EMBL" id="JAECZC010000002">
    <property type="protein sequence ID" value="MBH8561041.1"/>
    <property type="molecule type" value="Genomic_DNA"/>
</dbReference>
<evidence type="ECO:0000259" key="1">
    <source>
        <dbReference type="Pfam" id="PF00535"/>
    </source>
</evidence>
<accession>A0A8J7HK69</accession>
<evidence type="ECO:0000313" key="2">
    <source>
        <dbReference type="EMBL" id="MBH8561041.1"/>
    </source>
</evidence>
<reference evidence="2 3" key="1">
    <citation type="journal article" date="2021" name="Int. J. Syst. Evol. Microbiol.">
        <title>Amazonocrinis nigriterrae gen. nov., sp. nov., Atlanticothrix silvestris gen. nov., sp. nov. and Dendronalium phyllosphericum gen. nov., sp. nov., nostocacean cyanobacteria from Brazilian environments.</title>
        <authorList>
            <person name="Alvarenga D.O."/>
            <person name="Andreote A.P.D."/>
            <person name="Branco L.H.Z."/>
            <person name="Delbaje E."/>
            <person name="Cruz R.B."/>
            <person name="Varani A.M."/>
            <person name="Fiore M.F."/>
        </authorList>
    </citation>
    <scope>NUCLEOTIDE SEQUENCE [LARGE SCALE GENOMIC DNA]</scope>
    <source>
        <strain evidence="2 3">CENA67</strain>
    </source>
</reference>
<dbReference type="Proteomes" id="UP000632766">
    <property type="component" value="Unassembled WGS sequence"/>
</dbReference>
<dbReference type="AlphaFoldDB" id="A0A8J7HK69"/>
<gene>
    <name evidence="2" type="ORF">I8748_02405</name>
</gene>
<dbReference type="RefSeq" id="WP_198123068.1">
    <property type="nucleotide sequence ID" value="NZ_JAECZC010000002.1"/>
</dbReference>
<proteinExistence type="predicted"/>
<evidence type="ECO:0000313" key="3">
    <source>
        <dbReference type="Proteomes" id="UP000632766"/>
    </source>
</evidence>
<keyword evidence="3" id="KW-1185">Reference proteome</keyword>